<reference evidence="1" key="1">
    <citation type="journal article" date="2010" name="BMC Genomics">
        <title>An insight into the sialome of Glossina morsitans morsitans.</title>
        <authorList>
            <person name="Alves-Silva J."/>
            <person name="Ribeiro J.M."/>
            <person name="Van Den Abbeele J."/>
            <person name="Attardo G."/>
            <person name="Hao Z."/>
            <person name="Haines L.R."/>
            <person name="Soares M.B."/>
            <person name="Berriman M."/>
            <person name="Aksoy S."/>
            <person name="Lehane M.J."/>
        </authorList>
    </citation>
    <scope>NUCLEOTIDE SEQUENCE</scope>
    <source>
        <tissue evidence="1">Salivary gland</tissue>
    </source>
</reference>
<organism evidence="1">
    <name type="scientific">Glossina morsitans morsitans</name>
    <name type="common">Savannah tsetse fly</name>
    <dbReference type="NCBI Taxonomy" id="37546"/>
    <lineage>
        <taxon>Eukaryota</taxon>
        <taxon>Metazoa</taxon>
        <taxon>Ecdysozoa</taxon>
        <taxon>Arthropoda</taxon>
        <taxon>Hexapoda</taxon>
        <taxon>Insecta</taxon>
        <taxon>Pterygota</taxon>
        <taxon>Neoptera</taxon>
        <taxon>Endopterygota</taxon>
        <taxon>Diptera</taxon>
        <taxon>Brachycera</taxon>
        <taxon>Muscomorpha</taxon>
        <taxon>Hippoboscoidea</taxon>
        <taxon>Glossinidae</taxon>
        <taxon>Glossina</taxon>
    </lineage>
</organism>
<name>D3TR56_GLOMM</name>
<accession>D3TR56</accession>
<sequence>MFGKLFYFFFFLRAKVEGDWLSRDHEQSDSINLISQRLHEFLYGTLLSSNVYVLFSVVLGQHILFLQHFNISIKKFRICWPLLSMIRE</sequence>
<proteinExistence type="evidence at transcript level"/>
<reference evidence="1" key="2">
    <citation type="submission" date="2010-01" db="EMBL/GenBank/DDBJ databases">
        <authorList>
            <consortium name="International Glossina Genome Initiative"/>
            <person name="da Silva J."/>
            <person name="Ribeiro J.M.C."/>
            <person name="Abbeele J.V."/>
            <person name="Attardo G."/>
            <person name="Hao Z."/>
            <person name="Haines L.R."/>
            <person name="Soares M.B."/>
            <person name="Berriman M."/>
            <person name="Aksoy S."/>
            <person name="Lehane M.J."/>
        </authorList>
    </citation>
    <scope>NUCLEOTIDE SEQUENCE</scope>
    <source>
        <tissue evidence="1">Salivary gland</tissue>
    </source>
</reference>
<evidence type="ECO:0000313" key="1">
    <source>
        <dbReference type="EMBL" id="ADD20184.1"/>
    </source>
</evidence>
<dbReference type="EMBL" id="EZ423908">
    <property type="protein sequence ID" value="ADD20184.1"/>
    <property type="molecule type" value="mRNA"/>
</dbReference>
<protein>
    <submittedName>
        <fullName evidence="1">Putative salivary secreted peptide</fullName>
    </submittedName>
</protein>
<dbReference type="AlphaFoldDB" id="D3TR56"/>